<evidence type="ECO:0000313" key="1">
    <source>
        <dbReference type="EMBL" id="RXN35720.1"/>
    </source>
</evidence>
<dbReference type="Proteomes" id="UP000290572">
    <property type="component" value="Unassembled WGS sequence"/>
</dbReference>
<protein>
    <submittedName>
        <fullName evidence="1">Retrotransposable element Tf2 type 1</fullName>
    </submittedName>
</protein>
<sequence>MLEENKVDLDLSNMPVKYLDLKGMFSKSRAASLPPHRSYDCAIDLLPDMSLPNGRLYSLSAPEREAMEKYISDSLAAKIIRPSSSLAGAGFFFVKRQEGSLHPCINYWGLNSITVKNTYPLLLMSPAFKRLQGVLFFTKLDLHNAYEDHF</sequence>
<comment type="caution">
    <text evidence="1">The sequence shown here is derived from an EMBL/GenBank/DDBJ whole genome shotgun (WGS) entry which is preliminary data.</text>
</comment>
<dbReference type="PANTHER" id="PTHR15503:SF36">
    <property type="entry name" value="RETROTRANSPOSON GAG-LIKE PROTEIN 5"/>
    <property type="match status" value="1"/>
</dbReference>
<dbReference type="InterPro" id="IPR043128">
    <property type="entry name" value="Rev_trsase/Diguanyl_cyclase"/>
</dbReference>
<organism evidence="1 2">
    <name type="scientific">Labeo rohita</name>
    <name type="common">Indian major carp</name>
    <name type="synonym">Cyprinus rohita</name>
    <dbReference type="NCBI Taxonomy" id="84645"/>
    <lineage>
        <taxon>Eukaryota</taxon>
        <taxon>Metazoa</taxon>
        <taxon>Chordata</taxon>
        <taxon>Craniata</taxon>
        <taxon>Vertebrata</taxon>
        <taxon>Euteleostomi</taxon>
        <taxon>Actinopterygii</taxon>
        <taxon>Neopterygii</taxon>
        <taxon>Teleostei</taxon>
        <taxon>Ostariophysi</taxon>
        <taxon>Cypriniformes</taxon>
        <taxon>Cyprinidae</taxon>
        <taxon>Labeoninae</taxon>
        <taxon>Labeonini</taxon>
        <taxon>Labeo</taxon>
    </lineage>
</organism>
<dbReference type="SUPFAM" id="SSF56672">
    <property type="entry name" value="DNA/RNA polymerases"/>
    <property type="match status" value="1"/>
</dbReference>
<accession>A0A498NUA1</accession>
<proteinExistence type="predicted"/>
<dbReference type="Gene3D" id="3.10.10.10">
    <property type="entry name" value="HIV Type 1 Reverse Transcriptase, subunit A, domain 1"/>
    <property type="match status" value="1"/>
</dbReference>
<dbReference type="STRING" id="84645.A0A498NUA1"/>
<dbReference type="InterPro" id="IPR043502">
    <property type="entry name" value="DNA/RNA_pol_sf"/>
</dbReference>
<name>A0A498NUA1_LABRO</name>
<reference evidence="1 2" key="1">
    <citation type="submission" date="2018-03" db="EMBL/GenBank/DDBJ databases">
        <title>Draft genome sequence of Rohu Carp (Labeo rohita).</title>
        <authorList>
            <person name="Das P."/>
            <person name="Kushwaha B."/>
            <person name="Joshi C.G."/>
            <person name="Kumar D."/>
            <person name="Nagpure N.S."/>
            <person name="Sahoo L."/>
            <person name="Das S.P."/>
            <person name="Bit A."/>
            <person name="Patnaik S."/>
            <person name="Meher P.K."/>
            <person name="Jayasankar P."/>
            <person name="Koringa P.G."/>
            <person name="Patel N.V."/>
            <person name="Hinsu A.T."/>
            <person name="Kumar R."/>
            <person name="Pandey M."/>
            <person name="Agarwal S."/>
            <person name="Srivastava S."/>
            <person name="Singh M."/>
            <person name="Iquebal M.A."/>
            <person name="Jaiswal S."/>
            <person name="Angadi U.B."/>
            <person name="Kumar N."/>
            <person name="Raza M."/>
            <person name="Shah T.M."/>
            <person name="Rai A."/>
            <person name="Jena J.K."/>
        </authorList>
    </citation>
    <scope>NUCLEOTIDE SEQUENCE [LARGE SCALE GENOMIC DNA]</scope>
    <source>
        <strain evidence="1">DASCIFA01</strain>
        <tissue evidence="1">Testis</tissue>
    </source>
</reference>
<keyword evidence="2" id="KW-1185">Reference proteome</keyword>
<dbReference type="Gene3D" id="3.30.70.270">
    <property type="match status" value="1"/>
</dbReference>
<dbReference type="AlphaFoldDB" id="A0A498NUA1"/>
<dbReference type="EMBL" id="QBIY01011076">
    <property type="protein sequence ID" value="RXN35720.1"/>
    <property type="molecule type" value="Genomic_DNA"/>
</dbReference>
<dbReference type="InterPro" id="IPR032567">
    <property type="entry name" value="RTL1-rel"/>
</dbReference>
<dbReference type="PANTHER" id="PTHR15503">
    <property type="entry name" value="LDOC1 RELATED"/>
    <property type="match status" value="1"/>
</dbReference>
<gene>
    <name evidence="1" type="ORF">ROHU_003587</name>
</gene>
<evidence type="ECO:0000313" key="2">
    <source>
        <dbReference type="Proteomes" id="UP000290572"/>
    </source>
</evidence>